<dbReference type="GO" id="GO:0008168">
    <property type="term" value="F:methyltransferase activity"/>
    <property type="evidence" value="ECO:0007669"/>
    <property type="project" value="UniProtKB-KW"/>
</dbReference>
<dbReference type="GO" id="GO:0032259">
    <property type="term" value="P:methylation"/>
    <property type="evidence" value="ECO:0007669"/>
    <property type="project" value="UniProtKB-KW"/>
</dbReference>
<gene>
    <name evidence="2" type="ORF">AABB29_04125</name>
</gene>
<organism evidence="2 3">
    <name type="scientific">Yoonia phaeophyticola</name>
    <dbReference type="NCBI Taxonomy" id="3137369"/>
    <lineage>
        <taxon>Bacteria</taxon>
        <taxon>Pseudomonadati</taxon>
        <taxon>Pseudomonadota</taxon>
        <taxon>Alphaproteobacteria</taxon>
        <taxon>Rhodobacterales</taxon>
        <taxon>Paracoccaceae</taxon>
        <taxon>Yoonia</taxon>
    </lineage>
</organism>
<evidence type="ECO:0000313" key="2">
    <source>
        <dbReference type="EMBL" id="WZC49844.1"/>
    </source>
</evidence>
<keyword evidence="3" id="KW-1185">Reference proteome</keyword>
<accession>A0ABZ2V918</accession>
<dbReference type="Pfam" id="PF13649">
    <property type="entry name" value="Methyltransf_25"/>
    <property type="match status" value="1"/>
</dbReference>
<keyword evidence="2" id="KW-0808">Transferase</keyword>
<feature type="domain" description="Methyltransferase" evidence="1">
    <location>
        <begin position="37"/>
        <end position="120"/>
    </location>
</feature>
<keyword evidence="2" id="KW-0489">Methyltransferase</keyword>
<dbReference type="Gene3D" id="3.40.50.150">
    <property type="entry name" value="Vaccinia Virus protein VP39"/>
    <property type="match status" value="1"/>
</dbReference>
<proteinExistence type="predicted"/>
<dbReference type="RefSeq" id="WP_341367954.1">
    <property type="nucleotide sequence ID" value="NZ_CP150951.2"/>
</dbReference>
<evidence type="ECO:0000313" key="3">
    <source>
        <dbReference type="Proteomes" id="UP001440612"/>
    </source>
</evidence>
<name>A0ABZ2V918_9RHOB</name>
<dbReference type="EMBL" id="CP150951">
    <property type="protein sequence ID" value="WZC49844.1"/>
    <property type="molecule type" value="Genomic_DNA"/>
</dbReference>
<protein>
    <submittedName>
        <fullName evidence="2">Class I SAM-dependent methyltransferase</fullName>
        <ecNumber evidence="2">2.1.-.-</ecNumber>
    </submittedName>
</protein>
<dbReference type="InterPro" id="IPR041698">
    <property type="entry name" value="Methyltransf_25"/>
</dbReference>
<reference evidence="3" key="1">
    <citation type="submission" date="2024-04" db="EMBL/GenBank/DDBJ databases">
        <title>Phylogenomic analyses of a clade within the roseobacter group suggest taxonomic reassignments of species of the genera Aestuariivita, Citreicella, Loktanella, Nautella, Pelagibaca, Ruegeria, Thalassobius, Thiobacimonas and Tropicibacter, and the proposal o.</title>
        <authorList>
            <person name="Jeon C.O."/>
        </authorList>
    </citation>
    <scope>NUCLEOTIDE SEQUENCE [LARGE SCALE GENOMIC DNA]</scope>
    <source>
        <strain evidence="3">BS5-3</strain>
    </source>
</reference>
<dbReference type="InterPro" id="IPR029063">
    <property type="entry name" value="SAM-dependent_MTases_sf"/>
</dbReference>
<evidence type="ECO:0000259" key="1">
    <source>
        <dbReference type="Pfam" id="PF13649"/>
    </source>
</evidence>
<dbReference type="Proteomes" id="UP001440612">
    <property type="component" value="Chromosome"/>
</dbReference>
<sequence length="257" mass="26955">MGFSPDWLALREPVDHASRDAALLAQTVAAAGQETLVLDLGSGTGSTARAFAGHAPAAWGWRFVDGDAALLQIAGEKHPQSEQVLFDLGNIADLPLDGVGLVTASALLDLMPRDWVDALAARLSAAKIPFYAAINYNGQMRWSPASPDDAGVTAAFNQHQRSDKGIGAALGPISADETAQIFAAHGFDVHRGDSPWQLGADDTALHDELIAGIGAAAAEAGYKDALTWAEMRRRTVAQTTGYIGHTDILAIPHLTGE</sequence>
<dbReference type="EC" id="2.1.-.-" evidence="2"/>
<dbReference type="SUPFAM" id="SSF53335">
    <property type="entry name" value="S-adenosyl-L-methionine-dependent methyltransferases"/>
    <property type="match status" value="1"/>
</dbReference>